<reference evidence="2" key="1">
    <citation type="submission" date="2022-01" db="EMBL/GenBank/DDBJ databases">
        <authorList>
            <person name="Jo J.-H."/>
            <person name="Im W.-T."/>
        </authorList>
    </citation>
    <scope>NUCLEOTIDE SEQUENCE</scope>
    <source>
        <strain evidence="2">I2-34</strain>
    </source>
</reference>
<dbReference type="RefSeq" id="WP_237825601.1">
    <property type="nucleotide sequence ID" value="NZ_JAKLTQ010000020.1"/>
</dbReference>
<dbReference type="InterPro" id="IPR029068">
    <property type="entry name" value="Glyas_Bleomycin-R_OHBP_Dase"/>
</dbReference>
<accession>A0ABS9LBR9</accession>
<organism evidence="2 3">
    <name type="scientific">Arthrobacter hankyongi</name>
    <dbReference type="NCBI Taxonomy" id="2904801"/>
    <lineage>
        <taxon>Bacteria</taxon>
        <taxon>Bacillati</taxon>
        <taxon>Actinomycetota</taxon>
        <taxon>Actinomycetes</taxon>
        <taxon>Micrococcales</taxon>
        <taxon>Micrococcaceae</taxon>
        <taxon>Arthrobacter</taxon>
    </lineage>
</organism>
<dbReference type="Proteomes" id="UP001165368">
    <property type="component" value="Unassembled WGS sequence"/>
</dbReference>
<protein>
    <submittedName>
        <fullName evidence="2">VOC family protein</fullName>
    </submittedName>
</protein>
<dbReference type="InterPro" id="IPR037523">
    <property type="entry name" value="VOC_core"/>
</dbReference>
<dbReference type="SUPFAM" id="SSF54593">
    <property type="entry name" value="Glyoxalase/Bleomycin resistance protein/Dihydroxybiphenyl dioxygenase"/>
    <property type="match status" value="2"/>
</dbReference>
<dbReference type="EMBL" id="JAKLTQ010000020">
    <property type="protein sequence ID" value="MCG2624116.1"/>
    <property type="molecule type" value="Genomic_DNA"/>
</dbReference>
<name>A0ABS9LBR9_9MICC</name>
<dbReference type="Gene3D" id="3.10.180.10">
    <property type="entry name" value="2,3-Dihydroxybiphenyl 1,2-Dioxygenase, domain 1"/>
    <property type="match status" value="2"/>
</dbReference>
<evidence type="ECO:0000313" key="2">
    <source>
        <dbReference type="EMBL" id="MCG2624116.1"/>
    </source>
</evidence>
<gene>
    <name evidence="2" type="ORF">LVY72_19700</name>
</gene>
<proteinExistence type="predicted"/>
<evidence type="ECO:0000259" key="1">
    <source>
        <dbReference type="PROSITE" id="PS51819"/>
    </source>
</evidence>
<comment type="caution">
    <text evidence="2">The sequence shown here is derived from an EMBL/GenBank/DDBJ whole genome shotgun (WGS) entry which is preliminary data.</text>
</comment>
<dbReference type="CDD" id="cd06587">
    <property type="entry name" value="VOC"/>
    <property type="match status" value="1"/>
</dbReference>
<evidence type="ECO:0000313" key="3">
    <source>
        <dbReference type="Proteomes" id="UP001165368"/>
    </source>
</evidence>
<sequence length="318" mass="35844">MSTQPLLSTAVPMMFHPTLVVDDLPQATEWFQRVFGRRGVRWEEKYDFSKLKGDYPKEYSIFIHLGDVVVDVLSPKLLALPEGKKAPYPEGQGLTDIAWYTEDARALASYFTARGIRVRDQNGSLVENGDLPVSNLADDCYILWTLPEDTGLTYEFLEMGEQHREFYSLVGDPRLNPSWTLPVASADDPLGVVRSLHHTILTLDLDRAERLYTCILPGRVIRRGTDTQWGAESVSIEFAGSVLKFARPQSDALTDVFTGEPTETDSYVGMTYQVLDLERVARHLTQQGVGFERVDEAICTFPAETMGVRWTFVENARP</sequence>
<dbReference type="PROSITE" id="PS51819">
    <property type="entry name" value="VOC"/>
    <property type="match status" value="1"/>
</dbReference>
<keyword evidence="3" id="KW-1185">Reference proteome</keyword>
<feature type="domain" description="VOC" evidence="1">
    <location>
        <begin position="13"/>
        <end position="149"/>
    </location>
</feature>